<gene>
    <name evidence="2" type="ORF">WDS16_20925</name>
</gene>
<evidence type="ECO:0000313" key="3">
    <source>
        <dbReference type="Proteomes" id="UP001432000"/>
    </source>
</evidence>
<reference evidence="2 3" key="1">
    <citation type="submission" date="2024-03" db="EMBL/GenBank/DDBJ databases">
        <title>Natural products discovery in diverse microorganisms through a two-stage MS feature dereplication strategy.</title>
        <authorList>
            <person name="Zhang R."/>
        </authorList>
    </citation>
    <scope>NUCLEOTIDE SEQUENCE [LARGE SCALE GENOMIC DNA]</scope>
    <source>
        <strain evidence="2 3">18930</strain>
    </source>
</reference>
<protein>
    <submittedName>
        <fullName evidence="2">IS1380 family transposase</fullName>
    </submittedName>
</protein>
<dbReference type="RefSeq" id="WP_338887371.1">
    <property type="nucleotide sequence ID" value="NZ_CP147846.1"/>
</dbReference>
<proteinExistence type="predicted"/>
<evidence type="ECO:0000313" key="2">
    <source>
        <dbReference type="EMBL" id="WXG67666.1"/>
    </source>
</evidence>
<keyword evidence="3" id="KW-1185">Reference proteome</keyword>
<dbReference type="Pfam" id="PF13701">
    <property type="entry name" value="DDE_Tnp_1_4"/>
    <property type="match status" value="1"/>
</dbReference>
<dbReference type="EMBL" id="CP147846">
    <property type="protein sequence ID" value="WXG67666.1"/>
    <property type="molecule type" value="Genomic_DNA"/>
</dbReference>
<accession>A0ABZ2PF53</accession>
<sequence length="465" mass="50143">MRSSHTFHPDSARFDDDHLVSCAGLVPVMALADQTGLTDLLAERIAITTTKVSSGAANLAPKLTTLIAAMCAGADSIDDIDLLRSGGMKHLFGSVYAPSTVGTLLREFTFGHNRQLESVLRAHVIALADRTNILPGIADRAFIDIDSLLRPVYGHAKQGASYGHSKIAGKQILRKGLSPLATVISTADSAPVITGMRLRAGKTGSGTGAPRMIAQAIATARMAGATGKIMVRGDSAYGNNRVVRTCINAGVEFSFVLIKNRLVQQAIDSIADHAWTPVRYPGAVRDPDTGGWISDAEVAETTFTAFSSTAHPVTARLIVRRVKDARYRDALFPIWRYHPFFTNTTLPTTTADVTHRAHAIIETVFSDLIDGPLAHMPSGSFGANSAWVLCAAIAHNLLRASGTVAGGTFTRARGVTLRRKIVNIPARFVRPQRTPTLHLPRRWPWLDAWLQLWRSIIGSRPPTLA</sequence>
<dbReference type="InterPro" id="IPR025668">
    <property type="entry name" value="Tnp_DDE_dom"/>
</dbReference>
<dbReference type="NCBIfam" id="NF033539">
    <property type="entry name" value="transpos_IS1380"/>
    <property type="match status" value="1"/>
</dbReference>
<evidence type="ECO:0000259" key="1">
    <source>
        <dbReference type="Pfam" id="PF13701"/>
    </source>
</evidence>
<organism evidence="2 3">
    <name type="scientific">Rhodococcus sovatensis</name>
    <dbReference type="NCBI Taxonomy" id="1805840"/>
    <lineage>
        <taxon>Bacteria</taxon>
        <taxon>Bacillati</taxon>
        <taxon>Actinomycetota</taxon>
        <taxon>Actinomycetes</taxon>
        <taxon>Mycobacteriales</taxon>
        <taxon>Nocardiaceae</taxon>
        <taxon>Rhodococcus</taxon>
    </lineage>
</organism>
<name>A0ABZ2PF53_9NOCA</name>
<dbReference type="InterPro" id="IPR047960">
    <property type="entry name" value="Transpos_IS1380"/>
</dbReference>
<feature type="domain" description="Transposase DDE" evidence="1">
    <location>
        <begin position="12"/>
        <end position="453"/>
    </location>
</feature>
<dbReference type="Proteomes" id="UP001432000">
    <property type="component" value="Chromosome"/>
</dbReference>